<organism evidence="1 2">
    <name type="scientific">Asticcacaulis machinosus</name>
    <dbReference type="NCBI Taxonomy" id="2984211"/>
    <lineage>
        <taxon>Bacteria</taxon>
        <taxon>Pseudomonadati</taxon>
        <taxon>Pseudomonadota</taxon>
        <taxon>Alphaproteobacteria</taxon>
        <taxon>Caulobacterales</taxon>
        <taxon>Caulobacteraceae</taxon>
        <taxon>Asticcacaulis</taxon>
    </lineage>
</organism>
<dbReference type="Proteomes" id="UP001218579">
    <property type="component" value="Unassembled WGS sequence"/>
</dbReference>
<protein>
    <submittedName>
        <fullName evidence="1">Phage major tail tube protein</fullName>
    </submittedName>
</protein>
<accession>A0ABT5HGL0</accession>
<dbReference type="NCBIfam" id="TIGR01611">
    <property type="entry name" value="tail_tube"/>
    <property type="match status" value="1"/>
</dbReference>
<dbReference type="RefSeq" id="WP_272743694.1">
    <property type="nucleotide sequence ID" value="NZ_JAQQKV010000001.1"/>
</dbReference>
<dbReference type="Pfam" id="PF04985">
    <property type="entry name" value="Phage_tube"/>
    <property type="match status" value="1"/>
</dbReference>
<dbReference type="EMBL" id="JAQQKV010000001">
    <property type="protein sequence ID" value="MDC7675388.1"/>
    <property type="molecule type" value="Genomic_DNA"/>
</dbReference>
<keyword evidence="2" id="KW-1185">Reference proteome</keyword>
<comment type="caution">
    <text evidence="1">The sequence shown here is derived from an EMBL/GenBank/DDBJ whole genome shotgun (WGS) entry which is preliminary data.</text>
</comment>
<sequence>MSLPSILKFMQLFVDGGSFLGQIPEVTLPNIALKLVDYRAGGMLSEAKIEMGVEPIEFEWKAGGLLVDAYRQFGVPTLDGTQLRWVGGYQSDDTNKWTRVEIVMRGRHGQIAPGTAKAGELGDKTITTHCPYYRLEIDGRTVIEIDILAPTLIIDGVDRLAGMRAALDL</sequence>
<proteinExistence type="predicted"/>
<gene>
    <name evidence="1" type="ORF">PQU98_04555</name>
</gene>
<reference evidence="1 2" key="1">
    <citation type="submission" date="2023-01" db="EMBL/GenBank/DDBJ databases">
        <title>Novel species of the genus Asticcacaulis isolated from rivers.</title>
        <authorList>
            <person name="Lu H."/>
        </authorList>
    </citation>
    <scope>NUCLEOTIDE SEQUENCE [LARGE SCALE GENOMIC DNA]</scope>
    <source>
        <strain evidence="1 2">LKC15W</strain>
    </source>
</reference>
<evidence type="ECO:0000313" key="2">
    <source>
        <dbReference type="Proteomes" id="UP001218579"/>
    </source>
</evidence>
<dbReference type="InterPro" id="IPR006498">
    <property type="entry name" value="Tail_tube"/>
</dbReference>
<evidence type="ECO:0000313" key="1">
    <source>
        <dbReference type="EMBL" id="MDC7675388.1"/>
    </source>
</evidence>
<name>A0ABT5HGL0_9CAUL</name>